<dbReference type="Gene3D" id="1.20.120.1630">
    <property type="match status" value="1"/>
</dbReference>
<keyword evidence="6" id="KW-0808">Transferase</keyword>
<dbReference type="PANTHER" id="PTHR43847:SF1">
    <property type="entry name" value="BLL3993 PROTEIN"/>
    <property type="match status" value="1"/>
</dbReference>
<dbReference type="Proteomes" id="UP000034235">
    <property type="component" value="Unassembled WGS sequence"/>
</dbReference>
<dbReference type="AlphaFoldDB" id="A0A0G0JJY5"/>
<evidence type="ECO:0000313" key="6">
    <source>
        <dbReference type="EMBL" id="KKQ67122.1"/>
    </source>
</evidence>
<dbReference type="EMBL" id="LBUP01000001">
    <property type="protein sequence ID" value="KKQ67122.1"/>
    <property type="molecule type" value="Genomic_DNA"/>
</dbReference>
<feature type="transmembrane region" description="Helical" evidence="5">
    <location>
        <begin position="96"/>
        <end position="116"/>
    </location>
</feature>
<accession>A0A0G0JJY5</accession>
<feature type="transmembrane region" description="Helical" evidence="5">
    <location>
        <begin position="6"/>
        <end position="22"/>
    </location>
</feature>
<dbReference type="GO" id="GO:0004671">
    <property type="term" value="F:protein C-terminal S-isoprenylcysteine carboxyl O-methyltransferase activity"/>
    <property type="evidence" value="ECO:0007669"/>
    <property type="project" value="InterPro"/>
</dbReference>
<dbReference type="InterPro" id="IPR052527">
    <property type="entry name" value="Metal_cation-efflux_comp"/>
</dbReference>
<dbReference type="GO" id="GO:0016020">
    <property type="term" value="C:membrane"/>
    <property type="evidence" value="ECO:0007669"/>
    <property type="project" value="UniProtKB-SubCell"/>
</dbReference>
<name>A0A0G0JJY5_9BACT</name>
<keyword evidence="4 5" id="KW-0472">Membrane</keyword>
<keyword evidence="2 5" id="KW-0812">Transmembrane</keyword>
<dbReference type="InterPro" id="IPR007269">
    <property type="entry name" value="ICMT_MeTrfase"/>
</dbReference>
<keyword evidence="6" id="KW-0489">Methyltransferase</keyword>
<dbReference type="PATRIC" id="fig|1618422.5.peg.52"/>
<comment type="subcellular location">
    <subcellularLocation>
        <location evidence="1">Membrane</location>
        <topology evidence="1">Multi-pass membrane protein</topology>
    </subcellularLocation>
</comment>
<evidence type="ECO:0000256" key="2">
    <source>
        <dbReference type="ARBA" id="ARBA00022692"/>
    </source>
</evidence>
<evidence type="ECO:0000256" key="3">
    <source>
        <dbReference type="ARBA" id="ARBA00022989"/>
    </source>
</evidence>
<dbReference type="GO" id="GO:0032259">
    <property type="term" value="P:methylation"/>
    <property type="evidence" value="ECO:0007669"/>
    <property type="project" value="UniProtKB-KW"/>
</dbReference>
<organism evidence="6 7">
    <name type="scientific">Candidatus Daviesbacteria bacterium GW2011_GWA2_38_24</name>
    <dbReference type="NCBI Taxonomy" id="1618422"/>
    <lineage>
        <taxon>Bacteria</taxon>
        <taxon>Candidatus Daviesiibacteriota</taxon>
    </lineage>
</organism>
<reference evidence="6 7" key="1">
    <citation type="journal article" date="2015" name="Nature">
        <title>rRNA introns, odd ribosomes, and small enigmatic genomes across a large radiation of phyla.</title>
        <authorList>
            <person name="Brown C.T."/>
            <person name="Hug L.A."/>
            <person name="Thomas B.C."/>
            <person name="Sharon I."/>
            <person name="Castelle C.J."/>
            <person name="Singh A."/>
            <person name="Wilkins M.J."/>
            <person name="Williams K.H."/>
            <person name="Banfield J.F."/>
        </authorList>
    </citation>
    <scope>NUCLEOTIDE SEQUENCE [LARGE SCALE GENOMIC DNA]</scope>
</reference>
<gene>
    <name evidence="6" type="ORF">US86_C0001G0049</name>
</gene>
<dbReference type="PANTHER" id="PTHR43847">
    <property type="entry name" value="BLL3993 PROTEIN"/>
    <property type="match status" value="1"/>
</dbReference>
<comment type="caution">
    <text evidence="6">The sequence shown here is derived from an EMBL/GenBank/DDBJ whole genome shotgun (WGS) entry which is preliminary data.</text>
</comment>
<feature type="transmembrane region" description="Helical" evidence="5">
    <location>
        <begin position="34"/>
        <end position="61"/>
    </location>
</feature>
<dbReference type="Pfam" id="PF04140">
    <property type="entry name" value="ICMT"/>
    <property type="match status" value="1"/>
</dbReference>
<evidence type="ECO:0000313" key="7">
    <source>
        <dbReference type="Proteomes" id="UP000034235"/>
    </source>
</evidence>
<sequence length="216" mass="25012">MEYAYGNWFIAIALSGLFLWFAHESFKPKTGVDWRSFGAFSAFIIALFTEMYGFPLTIYLLSSWLGNKFPQINFSHNSGHLWEDLLGNTGDPHFSILHILSYVLIIGGLILISAFWKILYQATKRQTIARTGPYKYIRHPQYVGFVVIILGFLMQWPTLPTLIMAPILTYMYVRLARKEEKEVLQQHPEYQHYLKNTPAFLPSVKLFKSLLAYGKC</sequence>
<evidence type="ECO:0000256" key="5">
    <source>
        <dbReference type="SAM" id="Phobius"/>
    </source>
</evidence>
<evidence type="ECO:0000256" key="1">
    <source>
        <dbReference type="ARBA" id="ARBA00004141"/>
    </source>
</evidence>
<keyword evidence="3 5" id="KW-1133">Transmembrane helix</keyword>
<protein>
    <submittedName>
        <fullName evidence="6">Isoprenylcysteine carboxyl methyltransferase</fullName>
    </submittedName>
</protein>
<evidence type="ECO:0000256" key="4">
    <source>
        <dbReference type="ARBA" id="ARBA00023136"/>
    </source>
</evidence>
<proteinExistence type="predicted"/>